<evidence type="ECO:0000313" key="7">
    <source>
        <dbReference type="Proteomes" id="UP000249260"/>
    </source>
</evidence>
<sequence length="740" mass="84509">MYMNSSWFRKLLLSYLPAFFVVVTILFVVFFQTLNEQNRKEAIKANEFLAQQVVLFTDNALKTLDYRILRDILSTEELRTFFNTDLEDVYGNIKANKLVDDWKLNYSIIDTVYFIRLKDEFILGDGSGMKADFLDEPFLELYIRGLAKTGEWTGKRSFQTYPSEKAKDVISIVQGYPHFSSTKKGYIVVNVSLAKLKRTITPMYNPDQTYVRFSDKQGRSLMDDTPSKEGTRSVLSRYVSPYTGWVVESGPSDAGLSRFVLDFYNIWVVIAIAAVLLGVLWVIHVTRRNYKPISQLVSLIRASSLIKPEDDKLGSNEFGFIRGALEHLMEETTKTRQQHKETFILQKKHRFQEAVEGSAPIRETEWQADLLRFNIDPAGAKSFVMALEIDRYQQFVQAYHHQDQSVLKFVLSSVAQEMAGLNGAALWAEWLSDRRLSAIVWVPDEAAGSELSAHIGEQIVEWVRANLSFTVTIGVHGMASSLEEIRSSHEIAGNLLHYKAVLGIGRLLRPEELEASTLRVHDFFGTLHALSQAIRLADNGWRKQLDELFDQINDSISSRKEIESFLQFLHQQLTRVFLELPKDARNIWKDTGAELLELGRTWETVAELQQGCTKLFEAAVAKLQALKDSQRTRAVISDIRTYIEEHYANPELSLDHLSDKFNLQAKNISKLFKEESGGNFVDFLIGLRMDKAKQLLLGTDLSLQEISLQVGYFNYNSFNRAFKNVAGLSPSDYRKQQASR</sequence>
<dbReference type="GO" id="GO:0003700">
    <property type="term" value="F:DNA-binding transcription factor activity"/>
    <property type="evidence" value="ECO:0007669"/>
    <property type="project" value="InterPro"/>
</dbReference>
<keyword evidence="1" id="KW-0805">Transcription regulation</keyword>
<organism evidence="6 7">
    <name type="scientific">Paenibacillus montanisoli</name>
    <dbReference type="NCBI Taxonomy" id="2081970"/>
    <lineage>
        <taxon>Bacteria</taxon>
        <taxon>Bacillati</taxon>
        <taxon>Bacillota</taxon>
        <taxon>Bacilli</taxon>
        <taxon>Bacillales</taxon>
        <taxon>Paenibacillaceae</taxon>
        <taxon>Paenibacillus</taxon>
    </lineage>
</organism>
<dbReference type="SMART" id="SM00342">
    <property type="entry name" value="HTH_ARAC"/>
    <property type="match status" value="1"/>
</dbReference>
<keyword evidence="3" id="KW-0804">Transcription</keyword>
<evidence type="ECO:0000259" key="5">
    <source>
        <dbReference type="PROSITE" id="PS01124"/>
    </source>
</evidence>
<feature type="transmembrane region" description="Helical" evidence="4">
    <location>
        <begin position="12"/>
        <end position="31"/>
    </location>
</feature>
<feature type="domain" description="HTH araC/xylS-type" evidence="5">
    <location>
        <begin position="637"/>
        <end position="736"/>
    </location>
</feature>
<dbReference type="SUPFAM" id="SSF46689">
    <property type="entry name" value="Homeodomain-like"/>
    <property type="match status" value="1"/>
</dbReference>
<dbReference type="PANTHER" id="PTHR43280:SF28">
    <property type="entry name" value="HTH-TYPE TRANSCRIPTIONAL ACTIVATOR RHAS"/>
    <property type="match status" value="1"/>
</dbReference>
<dbReference type="Proteomes" id="UP000249260">
    <property type="component" value="Unassembled WGS sequence"/>
</dbReference>
<evidence type="ECO:0000256" key="2">
    <source>
        <dbReference type="ARBA" id="ARBA00023125"/>
    </source>
</evidence>
<keyword evidence="4" id="KW-1133">Transmembrane helix</keyword>
<dbReference type="PROSITE" id="PS00041">
    <property type="entry name" value="HTH_ARAC_FAMILY_1"/>
    <property type="match status" value="1"/>
</dbReference>
<proteinExistence type="predicted"/>
<comment type="caution">
    <text evidence="6">The sequence shown here is derived from an EMBL/GenBank/DDBJ whole genome shotgun (WGS) entry which is preliminary data.</text>
</comment>
<dbReference type="AlphaFoldDB" id="A0A328U3S6"/>
<dbReference type="PROSITE" id="PS01124">
    <property type="entry name" value="HTH_ARAC_FAMILY_2"/>
    <property type="match status" value="1"/>
</dbReference>
<feature type="transmembrane region" description="Helical" evidence="4">
    <location>
        <begin position="264"/>
        <end position="283"/>
    </location>
</feature>
<evidence type="ECO:0000256" key="3">
    <source>
        <dbReference type="ARBA" id="ARBA00023163"/>
    </source>
</evidence>
<evidence type="ECO:0000313" key="6">
    <source>
        <dbReference type="EMBL" id="RAP74644.1"/>
    </source>
</evidence>
<dbReference type="InterPro" id="IPR018062">
    <property type="entry name" value="HTH_AraC-typ_CS"/>
</dbReference>
<dbReference type="InterPro" id="IPR009057">
    <property type="entry name" value="Homeodomain-like_sf"/>
</dbReference>
<dbReference type="EMBL" id="QLUW01000004">
    <property type="protein sequence ID" value="RAP74644.1"/>
    <property type="molecule type" value="Genomic_DNA"/>
</dbReference>
<dbReference type="Pfam" id="PF12833">
    <property type="entry name" value="HTH_18"/>
    <property type="match status" value="1"/>
</dbReference>
<dbReference type="OrthoDB" id="1877256at2"/>
<dbReference type="GO" id="GO:0043565">
    <property type="term" value="F:sequence-specific DNA binding"/>
    <property type="evidence" value="ECO:0007669"/>
    <property type="project" value="InterPro"/>
</dbReference>
<name>A0A328U3S6_9BACL</name>
<evidence type="ECO:0000256" key="1">
    <source>
        <dbReference type="ARBA" id="ARBA00023015"/>
    </source>
</evidence>
<keyword evidence="4" id="KW-0472">Membrane</keyword>
<evidence type="ECO:0000256" key="4">
    <source>
        <dbReference type="SAM" id="Phobius"/>
    </source>
</evidence>
<gene>
    <name evidence="6" type="ORF">DL346_21575</name>
</gene>
<keyword evidence="2" id="KW-0238">DNA-binding</keyword>
<protein>
    <recommendedName>
        <fullName evidence="5">HTH araC/xylS-type domain-containing protein</fullName>
    </recommendedName>
</protein>
<dbReference type="Gene3D" id="1.10.10.60">
    <property type="entry name" value="Homeodomain-like"/>
    <property type="match status" value="2"/>
</dbReference>
<keyword evidence="7" id="KW-1185">Reference proteome</keyword>
<dbReference type="PANTHER" id="PTHR43280">
    <property type="entry name" value="ARAC-FAMILY TRANSCRIPTIONAL REGULATOR"/>
    <property type="match status" value="1"/>
</dbReference>
<reference evidence="6 7" key="1">
    <citation type="submission" date="2018-06" db="EMBL/GenBank/DDBJ databases">
        <title>Paenibacillus montanisoli sp. nov., isolated from mountain area soil.</title>
        <authorList>
            <person name="Wu M."/>
        </authorList>
    </citation>
    <scope>NUCLEOTIDE SEQUENCE [LARGE SCALE GENOMIC DNA]</scope>
    <source>
        <strain evidence="6 7">RA17</strain>
    </source>
</reference>
<accession>A0A328U3S6</accession>
<dbReference type="InterPro" id="IPR018060">
    <property type="entry name" value="HTH_AraC"/>
</dbReference>
<keyword evidence="4" id="KW-0812">Transmembrane</keyword>